<gene>
    <name evidence="1" type="primary">dbp-1</name>
</gene>
<accession>B0FDN5</accession>
<dbReference type="GeneID" id="5850454"/>
<evidence type="ECO:0000313" key="2">
    <source>
        <dbReference type="Proteomes" id="UP000203316"/>
    </source>
</evidence>
<dbReference type="RefSeq" id="YP_001650927.1">
    <property type="nucleotide sequence ID" value="NC_010276.1"/>
</dbReference>
<protein>
    <submittedName>
        <fullName evidence="1">DNA binding protein 1</fullName>
    </submittedName>
</protein>
<dbReference type="Pfam" id="PF04786">
    <property type="entry name" value="Baculo_DNA_bind"/>
    <property type="match status" value="1"/>
</dbReference>
<dbReference type="KEGG" id="vg:5850454"/>
<sequence>MPNNDDRLCIFAAPPKLCISWEQKFLDRLNNKNAMSAILMCRDFINNLDQCLAPMKRCRPFVDDEDSSLRVVKHSNFVYRVAMDSLNAPVKPGINNNNNVYFFDKVQIVKRVNDFGAYLTIRWPGLHRINRAYASAMQRHLNEPVVLQNVLFVNMPNDNNLIASLIFARKFYCVDKNLNSFMYTTGRLNDGQQVRLRQLDREWVRAHLQLDTKMEFIMGAVIEGVKRNNKEIQLCDLNNKAVSTNTYSLAVKPMIFIKIES</sequence>
<dbReference type="InterPro" id="IPR006871">
    <property type="entry name" value="ssDNA-bd_baculovirus"/>
</dbReference>
<reference evidence="1 2" key="1">
    <citation type="submission" date="2007-11" db="EMBL/GenBank/DDBJ databases">
        <title>Sequence and organization of Orgyia leucostigma nucleopolyhedrovirus genome.</title>
        <authorList>
            <person name="Eveleigh R.J.M."/>
            <person name="Lapointe R."/>
            <person name="Graham R.I."/>
            <person name="Lauzon H.A.M."/>
            <person name="Pavlik L."/>
            <person name="Arif B.M."/>
            <person name="Lucarotti C.J."/>
        </authorList>
    </citation>
    <scope>NUCLEOTIDE SEQUENCE [LARGE SCALE GENOMIC DNA]</scope>
    <source>
        <strain evidence="1">CFS-77</strain>
    </source>
</reference>
<proteinExistence type="predicted"/>
<dbReference type="EMBL" id="EU309041">
    <property type="protein sequence ID" value="ABY65743.1"/>
    <property type="molecule type" value="Genomic_DNA"/>
</dbReference>
<dbReference type="OrthoDB" id="23658at10239"/>
<dbReference type="Proteomes" id="UP000203316">
    <property type="component" value="Segment"/>
</dbReference>
<organism evidence="1 2">
    <name type="scientific">Orgyia leucostigma nucleopolyhedrovirus</name>
    <dbReference type="NCBI Taxonomy" id="490711"/>
    <lineage>
        <taxon>Viruses</taxon>
        <taxon>Viruses incertae sedis</taxon>
        <taxon>Naldaviricetes</taxon>
        <taxon>Lefavirales</taxon>
        <taxon>Baculoviridae</taxon>
        <taxon>Alphabaculovirus</taxon>
        <taxon>Alphabaculovirus orleucostigmae</taxon>
    </lineage>
</organism>
<evidence type="ECO:0000313" key="1">
    <source>
        <dbReference type="EMBL" id="ABY65743.1"/>
    </source>
</evidence>
<name>B0FDN5_9ABAC</name>
<keyword evidence="2" id="KW-1185">Reference proteome</keyword>